<feature type="compositionally biased region" description="Polar residues" evidence="3">
    <location>
        <begin position="602"/>
        <end position="612"/>
    </location>
</feature>
<feature type="coiled-coil region" evidence="2">
    <location>
        <begin position="246"/>
        <end position="286"/>
    </location>
</feature>
<dbReference type="Proteomes" id="UP000069940">
    <property type="component" value="Unassembled WGS sequence"/>
</dbReference>
<feature type="region of interest" description="Disordered" evidence="3">
    <location>
        <begin position="596"/>
        <end position="662"/>
    </location>
</feature>
<feature type="domain" description="CCHC-type" evidence="4">
    <location>
        <begin position="680"/>
        <end position="695"/>
    </location>
</feature>
<dbReference type="Gene3D" id="4.10.60.10">
    <property type="entry name" value="Zinc finger, CCHC-type"/>
    <property type="match status" value="1"/>
</dbReference>
<keyword evidence="2" id="KW-0175">Coiled coil</keyword>
<keyword evidence="1" id="KW-0479">Metal-binding</keyword>
<dbReference type="InterPro" id="IPR001878">
    <property type="entry name" value="Znf_CCHC"/>
</dbReference>
<dbReference type="InterPro" id="IPR036875">
    <property type="entry name" value="Znf_CCHC_sf"/>
</dbReference>
<feature type="compositionally biased region" description="Basic and acidic residues" evidence="3">
    <location>
        <begin position="337"/>
        <end position="360"/>
    </location>
</feature>
<reference evidence="5" key="2">
    <citation type="submission" date="2025-05" db="UniProtKB">
        <authorList>
            <consortium name="EnsemblMetazoa"/>
        </authorList>
    </citation>
    <scope>IDENTIFICATION</scope>
    <source>
        <strain evidence="5">Foshan</strain>
    </source>
</reference>
<proteinExistence type="predicted"/>
<evidence type="ECO:0000256" key="2">
    <source>
        <dbReference type="SAM" id="Coils"/>
    </source>
</evidence>
<dbReference type="SUPFAM" id="SSF57756">
    <property type="entry name" value="Retrovirus zinc finger-like domains"/>
    <property type="match status" value="1"/>
</dbReference>
<feature type="region of interest" description="Disordered" evidence="3">
    <location>
        <begin position="183"/>
        <end position="206"/>
    </location>
</feature>
<feature type="compositionally biased region" description="Basic and acidic residues" evidence="3">
    <location>
        <begin position="396"/>
        <end position="421"/>
    </location>
</feature>
<keyword evidence="1" id="KW-0863">Zinc-finger</keyword>
<protein>
    <recommendedName>
        <fullName evidence="4">CCHC-type domain-containing protein</fullName>
    </recommendedName>
</protein>
<feature type="compositionally biased region" description="Basic and acidic residues" evidence="3">
    <location>
        <begin position="621"/>
        <end position="645"/>
    </location>
</feature>
<dbReference type="GeneID" id="134285636"/>
<keyword evidence="6" id="KW-1185">Reference proteome</keyword>
<reference evidence="6" key="1">
    <citation type="journal article" date="2015" name="Proc. Natl. Acad. Sci. U.S.A.">
        <title>Genome sequence of the Asian Tiger mosquito, Aedes albopictus, reveals insights into its biology, genetics, and evolution.</title>
        <authorList>
            <person name="Chen X.G."/>
            <person name="Jiang X."/>
            <person name="Gu J."/>
            <person name="Xu M."/>
            <person name="Wu Y."/>
            <person name="Deng Y."/>
            <person name="Zhang C."/>
            <person name="Bonizzoni M."/>
            <person name="Dermauw W."/>
            <person name="Vontas J."/>
            <person name="Armbruster P."/>
            <person name="Huang X."/>
            <person name="Yang Y."/>
            <person name="Zhang H."/>
            <person name="He W."/>
            <person name="Peng H."/>
            <person name="Liu Y."/>
            <person name="Wu K."/>
            <person name="Chen J."/>
            <person name="Lirakis M."/>
            <person name="Topalis P."/>
            <person name="Van Leeuwen T."/>
            <person name="Hall A.B."/>
            <person name="Jiang X."/>
            <person name="Thorpe C."/>
            <person name="Mueller R.L."/>
            <person name="Sun C."/>
            <person name="Waterhouse R.M."/>
            <person name="Yan G."/>
            <person name="Tu Z.J."/>
            <person name="Fang X."/>
            <person name="James A.A."/>
        </authorList>
    </citation>
    <scope>NUCLEOTIDE SEQUENCE [LARGE SCALE GENOMIC DNA]</scope>
    <source>
        <strain evidence="6">Foshan</strain>
    </source>
</reference>
<feature type="region of interest" description="Disordered" evidence="3">
    <location>
        <begin position="320"/>
        <end position="373"/>
    </location>
</feature>
<accession>A0ABM1Z1T4</accession>
<sequence length="725" mass="85311">MDLQSLYKNMDVSHLSVDEVEHELLIRNILFDLDEHESKKRRKLKDRMREERELDSVVHSVTWREANEEMTIINSKILIIEGLLASSKCDVRQREKLRTRLIHYRVRIFSLFRAPQARRYQTEVTKLGRKVAEIVEKYFPDYALVDGDSCKPPKTFEQDLSLAIEDVRNELEMLNETACGNDLQDTEEEASGGVKPTLESKRRTMERSVQRSKEILDKLTDYEKGKVENVGDLVRHFRDFVIATTKQEEDRRKREIEIEERRMKQAAEGIERKKRLEKLLVDLNEKIKIEPTVIPKQERDLPIEAGVSDKNKFEPRVKQGLLKSDSEDQFQTPSGSSDERPPEKNLKFRKTSRDNRELNVRKSGKRPRKLSVSSEFSYESSESAWSFYSNQASSADSDRPRRVQERVRREVRQRDRREHQRPLKRIPMSEWRIKYDGKDGGRRLAEFLKEVKMRRRAESISDRELFRGAIHLFSGRAKDWFIEGMENRDFRNWGELKSELKREFLPPDLDFQLEIQATNRRQARGEKFVDYLHDMLKIFQSMTRPISERRKFEIIWRNMRFDYKNAMTGAGIKSISKLKRYGRIVDENNWSIFQKPLDNLNKPRSNQLNEISTGHKLKTLKPKDKPKQTEQTPTHERQKAEDRTQSKGTPGDPPQPMEGTSKGTLQELANQYKRPPIGTCYNCRQRGHHYPECEEPKRKFCRMCGFLGVLTKTCPACPKNSESSA</sequence>
<evidence type="ECO:0000259" key="4">
    <source>
        <dbReference type="PROSITE" id="PS50158"/>
    </source>
</evidence>
<evidence type="ECO:0000313" key="6">
    <source>
        <dbReference type="Proteomes" id="UP000069940"/>
    </source>
</evidence>
<evidence type="ECO:0000256" key="1">
    <source>
        <dbReference type="PROSITE-ProRule" id="PRU00047"/>
    </source>
</evidence>
<evidence type="ECO:0000313" key="5">
    <source>
        <dbReference type="EnsemblMetazoa" id="AALFPA23_014178.P20603"/>
    </source>
</evidence>
<dbReference type="EnsemblMetazoa" id="AALFPA23_014178.R20603">
    <property type="protein sequence ID" value="AALFPA23_014178.P20603"/>
    <property type="gene ID" value="AALFPA23_014178"/>
</dbReference>
<dbReference type="PROSITE" id="PS50158">
    <property type="entry name" value="ZF_CCHC"/>
    <property type="match status" value="1"/>
</dbReference>
<dbReference type="RefSeq" id="XP_062702800.1">
    <property type="nucleotide sequence ID" value="XM_062846816.1"/>
</dbReference>
<organism evidence="5 6">
    <name type="scientific">Aedes albopictus</name>
    <name type="common">Asian tiger mosquito</name>
    <name type="synonym">Stegomyia albopicta</name>
    <dbReference type="NCBI Taxonomy" id="7160"/>
    <lineage>
        <taxon>Eukaryota</taxon>
        <taxon>Metazoa</taxon>
        <taxon>Ecdysozoa</taxon>
        <taxon>Arthropoda</taxon>
        <taxon>Hexapoda</taxon>
        <taxon>Insecta</taxon>
        <taxon>Pterygota</taxon>
        <taxon>Neoptera</taxon>
        <taxon>Endopterygota</taxon>
        <taxon>Diptera</taxon>
        <taxon>Nematocera</taxon>
        <taxon>Culicoidea</taxon>
        <taxon>Culicidae</taxon>
        <taxon>Culicinae</taxon>
        <taxon>Aedini</taxon>
        <taxon>Aedes</taxon>
        <taxon>Stegomyia</taxon>
    </lineage>
</organism>
<keyword evidence="1" id="KW-0862">Zinc</keyword>
<evidence type="ECO:0000256" key="3">
    <source>
        <dbReference type="SAM" id="MobiDB-lite"/>
    </source>
</evidence>
<name>A0ABM1Z1T4_AEDAL</name>
<feature type="region of interest" description="Disordered" evidence="3">
    <location>
        <begin position="389"/>
        <end position="421"/>
    </location>
</feature>